<sequence>MESGHYTYPAGTIFEELSWMPMPPTYYAYPMSASGQAGYPVAMQHALPYPSMANWCSYNANGECSNHKPLNTYAILDKIQEKTEFVYEATAQYAAEKVKIWFQNQRYKRKHRESSVPGHTTVTSSSGANTSVSSVSSSSPTDSPDSANSKHNGITETTAVRQGSIVHPGNEMAFQHSNYPKLYWESQATYYPCPNFAQEYIPNAEGKLSLPICTEDDLEL</sequence>
<feature type="compositionally biased region" description="Low complexity" evidence="3">
    <location>
        <begin position="120"/>
        <end position="149"/>
    </location>
</feature>
<evidence type="ECO:0000313" key="6">
    <source>
        <dbReference type="WBParaSite" id="ACAC_0000669701-mRNA-1"/>
    </source>
</evidence>
<keyword evidence="2" id="KW-0539">Nucleus</keyword>
<organism evidence="5 6">
    <name type="scientific">Angiostrongylus cantonensis</name>
    <name type="common">Rat lungworm</name>
    <dbReference type="NCBI Taxonomy" id="6313"/>
    <lineage>
        <taxon>Eukaryota</taxon>
        <taxon>Metazoa</taxon>
        <taxon>Ecdysozoa</taxon>
        <taxon>Nematoda</taxon>
        <taxon>Chromadorea</taxon>
        <taxon>Rhabditida</taxon>
        <taxon>Rhabditina</taxon>
        <taxon>Rhabditomorpha</taxon>
        <taxon>Strongyloidea</taxon>
        <taxon>Metastrongylidae</taxon>
        <taxon>Angiostrongylus</taxon>
    </lineage>
</organism>
<dbReference type="InterPro" id="IPR001356">
    <property type="entry name" value="HD"/>
</dbReference>
<evidence type="ECO:0000313" key="5">
    <source>
        <dbReference type="Proteomes" id="UP000035642"/>
    </source>
</evidence>
<dbReference type="Proteomes" id="UP000035642">
    <property type="component" value="Unassembled WGS sequence"/>
</dbReference>
<protein>
    <submittedName>
        <fullName evidence="6">Homeobox domain-containing protein</fullName>
    </submittedName>
</protein>
<evidence type="ECO:0000256" key="1">
    <source>
        <dbReference type="ARBA" id="ARBA00004123"/>
    </source>
</evidence>
<feature type="domain" description="Homeobox" evidence="4">
    <location>
        <begin position="80"/>
        <end position="112"/>
    </location>
</feature>
<dbReference type="AlphaFoldDB" id="A0A0K0D9A9"/>
<reference evidence="5" key="1">
    <citation type="submission" date="2012-09" db="EMBL/GenBank/DDBJ databases">
        <authorList>
            <person name="Martin A.A."/>
        </authorList>
    </citation>
    <scope>NUCLEOTIDE SEQUENCE</scope>
</reference>
<accession>A0A0K0D9A9</accession>
<evidence type="ECO:0000256" key="2">
    <source>
        <dbReference type="PROSITE-ProRule" id="PRU00108"/>
    </source>
</evidence>
<dbReference type="WBParaSite" id="ACAC_0000669701-mRNA-1">
    <property type="protein sequence ID" value="ACAC_0000669701-mRNA-1"/>
    <property type="gene ID" value="ACAC_0000669701"/>
</dbReference>
<proteinExistence type="predicted"/>
<dbReference type="SUPFAM" id="SSF46689">
    <property type="entry name" value="Homeodomain-like"/>
    <property type="match status" value="1"/>
</dbReference>
<keyword evidence="2" id="KW-0371">Homeobox</keyword>
<dbReference type="PROSITE" id="PS50071">
    <property type="entry name" value="HOMEOBOX_2"/>
    <property type="match status" value="1"/>
</dbReference>
<feature type="region of interest" description="Disordered" evidence="3">
    <location>
        <begin position="111"/>
        <end position="155"/>
    </location>
</feature>
<dbReference type="CDD" id="cd00086">
    <property type="entry name" value="homeodomain"/>
    <property type="match status" value="1"/>
</dbReference>
<dbReference type="GO" id="GO:0003677">
    <property type="term" value="F:DNA binding"/>
    <property type="evidence" value="ECO:0007669"/>
    <property type="project" value="UniProtKB-UniRule"/>
</dbReference>
<dbReference type="InterPro" id="IPR009057">
    <property type="entry name" value="Homeodomain-like_sf"/>
</dbReference>
<comment type="subcellular location">
    <subcellularLocation>
        <location evidence="1 2">Nucleus</location>
    </subcellularLocation>
</comment>
<evidence type="ECO:0000259" key="4">
    <source>
        <dbReference type="PROSITE" id="PS50071"/>
    </source>
</evidence>
<evidence type="ECO:0000256" key="3">
    <source>
        <dbReference type="SAM" id="MobiDB-lite"/>
    </source>
</evidence>
<reference evidence="6" key="2">
    <citation type="submission" date="2017-02" db="UniProtKB">
        <authorList>
            <consortium name="WormBaseParasite"/>
        </authorList>
    </citation>
    <scope>IDENTIFICATION</scope>
</reference>
<keyword evidence="2" id="KW-0238">DNA-binding</keyword>
<name>A0A0K0D9A9_ANGCA</name>
<dbReference type="STRING" id="6313.A0A0K0D9A9"/>
<keyword evidence="5" id="KW-1185">Reference proteome</keyword>
<feature type="DNA-binding region" description="Homeobox" evidence="2">
    <location>
        <begin position="82"/>
        <end position="113"/>
    </location>
</feature>
<dbReference type="GO" id="GO:0005634">
    <property type="term" value="C:nucleus"/>
    <property type="evidence" value="ECO:0007669"/>
    <property type="project" value="UniProtKB-SubCell"/>
</dbReference>